<evidence type="ECO:0000256" key="4">
    <source>
        <dbReference type="SAM" id="SignalP"/>
    </source>
</evidence>
<keyword evidence="3" id="KW-0812">Transmembrane</keyword>
<dbReference type="GO" id="GO:0032222">
    <property type="term" value="P:regulation of synaptic transmission, cholinergic"/>
    <property type="evidence" value="ECO:0007669"/>
    <property type="project" value="InterPro"/>
</dbReference>
<dbReference type="InterPro" id="IPR050975">
    <property type="entry name" value="Sleep_regulator"/>
</dbReference>
<dbReference type="GO" id="GO:0030431">
    <property type="term" value="P:sleep"/>
    <property type="evidence" value="ECO:0007669"/>
    <property type="project" value="InterPro"/>
</dbReference>
<keyword evidence="3" id="KW-1133">Transmembrane helix</keyword>
<dbReference type="PROSITE" id="PS51257">
    <property type="entry name" value="PROKAR_LIPOPROTEIN"/>
    <property type="match status" value="1"/>
</dbReference>
<feature type="chain" id="PRO_5007542921" evidence="4">
    <location>
        <begin position="27"/>
        <end position="144"/>
    </location>
</feature>
<evidence type="ECO:0000256" key="2">
    <source>
        <dbReference type="ARBA" id="ARBA00023180"/>
    </source>
</evidence>
<evidence type="ECO:0000256" key="1">
    <source>
        <dbReference type="ARBA" id="ARBA00022729"/>
    </source>
</evidence>
<dbReference type="AlphaFoldDB" id="A0A147BU91"/>
<proteinExistence type="predicted"/>
<keyword evidence="1 4" id="KW-0732">Signal</keyword>
<evidence type="ECO:0000256" key="3">
    <source>
        <dbReference type="SAM" id="Phobius"/>
    </source>
</evidence>
<dbReference type="PANTHER" id="PTHR33562">
    <property type="entry name" value="ATILLA, ISOFORM B-RELATED-RELATED"/>
    <property type="match status" value="1"/>
</dbReference>
<evidence type="ECO:0000313" key="5">
    <source>
        <dbReference type="EMBL" id="JAR94313.1"/>
    </source>
</evidence>
<feature type="signal peptide" evidence="4">
    <location>
        <begin position="1"/>
        <end position="26"/>
    </location>
</feature>
<name>A0A147BU91_IXORI</name>
<feature type="transmembrane region" description="Helical" evidence="3">
    <location>
        <begin position="123"/>
        <end position="141"/>
    </location>
</feature>
<dbReference type="Pfam" id="PF17064">
    <property type="entry name" value="QVR"/>
    <property type="match status" value="1"/>
</dbReference>
<dbReference type="CDD" id="cd23590">
    <property type="entry name" value="TFP_LU_ECD_Bou"/>
    <property type="match status" value="1"/>
</dbReference>
<dbReference type="EMBL" id="GEGO01001091">
    <property type="protein sequence ID" value="JAR94313.1"/>
    <property type="molecule type" value="Transcribed_RNA"/>
</dbReference>
<dbReference type="InterPro" id="IPR045860">
    <property type="entry name" value="Snake_toxin-like_sf"/>
</dbReference>
<dbReference type="SUPFAM" id="SSF57302">
    <property type="entry name" value="Snake toxin-like"/>
    <property type="match status" value="1"/>
</dbReference>
<keyword evidence="3" id="KW-0472">Membrane</keyword>
<organism evidence="5">
    <name type="scientific">Ixodes ricinus</name>
    <name type="common">Common tick</name>
    <name type="synonym">Acarus ricinus</name>
    <dbReference type="NCBI Taxonomy" id="34613"/>
    <lineage>
        <taxon>Eukaryota</taxon>
        <taxon>Metazoa</taxon>
        <taxon>Ecdysozoa</taxon>
        <taxon>Arthropoda</taxon>
        <taxon>Chelicerata</taxon>
        <taxon>Arachnida</taxon>
        <taxon>Acari</taxon>
        <taxon>Parasitiformes</taxon>
        <taxon>Ixodida</taxon>
        <taxon>Ixodoidea</taxon>
        <taxon>Ixodidae</taxon>
        <taxon>Ixodinae</taxon>
        <taxon>Ixodes</taxon>
    </lineage>
</organism>
<dbReference type="InterPro" id="IPR031424">
    <property type="entry name" value="QVR-like"/>
</dbReference>
<protein>
    <submittedName>
        <fullName evidence="5">Putative omega-scoloptoxin-ssm1a isoform x1</fullName>
    </submittedName>
</protein>
<reference evidence="5" key="1">
    <citation type="journal article" date="2018" name="PLoS Negl. Trop. Dis.">
        <title>Sialome diversity of ticks revealed by RNAseq of single tick salivary glands.</title>
        <authorList>
            <person name="Perner J."/>
            <person name="Kropackova S."/>
            <person name="Kopacek P."/>
            <person name="Ribeiro J.M."/>
        </authorList>
    </citation>
    <scope>NUCLEOTIDE SEQUENCE</scope>
    <source>
        <strain evidence="5">Siblings of single egg batch collected in Ceske Budejovice</strain>
        <tissue evidence="5">Salivary glands</tissue>
    </source>
</reference>
<sequence>MGPKCFLAAFATLSVILGCLLTSAEAIQCHQCDSNNHLHCSEQWDYLSSHEPQSCDYLYEAAYCIKATGMYEGRIGTFRFCSSRDRGNYCDYVQRPGDEREYRACIHTCRTDGCNSSPGLRSWTFVCLPLVLLSLAVSWQLRRA</sequence>
<accession>A0A147BU91</accession>
<keyword evidence="2" id="KW-0325">Glycoprotein</keyword>
<dbReference type="PANTHER" id="PTHR33562:SF18">
    <property type="entry name" value="BOUDIN-RELATED"/>
    <property type="match status" value="1"/>
</dbReference>